<dbReference type="AlphaFoldDB" id="A0A8T0DAE6"/>
<name>A0A8T0DAE6_9TREM</name>
<evidence type="ECO:0000313" key="3">
    <source>
        <dbReference type="Proteomes" id="UP000699462"/>
    </source>
</evidence>
<organism evidence="2 3">
    <name type="scientific">Paragonimus westermani</name>
    <dbReference type="NCBI Taxonomy" id="34504"/>
    <lineage>
        <taxon>Eukaryota</taxon>
        <taxon>Metazoa</taxon>
        <taxon>Spiralia</taxon>
        <taxon>Lophotrochozoa</taxon>
        <taxon>Platyhelminthes</taxon>
        <taxon>Trematoda</taxon>
        <taxon>Digenea</taxon>
        <taxon>Plagiorchiida</taxon>
        <taxon>Troglotremata</taxon>
        <taxon>Troglotrematidae</taxon>
        <taxon>Paragonimus</taxon>
    </lineage>
</organism>
<accession>A0A8T0DAE6</accession>
<evidence type="ECO:0000256" key="1">
    <source>
        <dbReference type="SAM" id="MobiDB-lite"/>
    </source>
</evidence>
<dbReference type="Proteomes" id="UP000699462">
    <property type="component" value="Unassembled WGS sequence"/>
</dbReference>
<sequence>MGNLWDQRRGCNNVTAVSSTLANLAEIRSVCSLVPVASELSLGGGQPGSPGCLQAAVGVCLCSTFAELPGADVGGLQAPSPKSHGSRNHSSNPPCFTQKPVEDGAYIYLGLEAALCNLLKRELVDTVGLQLHTDDFPPSEGQVCSFGLSSVNV</sequence>
<gene>
    <name evidence="2" type="ORF">P879_10770</name>
</gene>
<proteinExistence type="predicted"/>
<protein>
    <submittedName>
        <fullName evidence="2">Uncharacterized protein</fullName>
    </submittedName>
</protein>
<feature type="region of interest" description="Disordered" evidence="1">
    <location>
        <begin position="76"/>
        <end position="95"/>
    </location>
</feature>
<keyword evidence="3" id="KW-1185">Reference proteome</keyword>
<evidence type="ECO:0000313" key="2">
    <source>
        <dbReference type="EMBL" id="KAF8563924.1"/>
    </source>
</evidence>
<comment type="caution">
    <text evidence="2">The sequence shown here is derived from an EMBL/GenBank/DDBJ whole genome shotgun (WGS) entry which is preliminary data.</text>
</comment>
<reference evidence="2 3" key="1">
    <citation type="submission" date="2019-07" db="EMBL/GenBank/DDBJ databases">
        <title>Annotation for the trematode Paragonimus westermani.</title>
        <authorList>
            <person name="Choi Y.-J."/>
        </authorList>
    </citation>
    <scope>NUCLEOTIDE SEQUENCE [LARGE SCALE GENOMIC DNA]</scope>
    <source>
        <strain evidence="2">180907_Pwestermani</strain>
    </source>
</reference>
<dbReference type="EMBL" id="JTDF01010270">
    <property type="protein sequence ID" value="KAF8563924.1"/>
    <property type="molecule type" value="Genomic_DNA"/>
</dbReference>